<dbReference type="CDD" id="cd00067">
    <property type="entry name" value="GAL4"/>
    <property type="match status" value="1"/>
</dbReference>
<gene>
    <name evidence="7" type="ORF">CC86DRAFT_442540</name>
</gene>
<feature type="compositionally biased region" description="Polar residues" evidence="5">
    <location>
        <begin position="93"/>
        <end position="106"/>
    </location>
</feature>
<dbReference type="PROSITE" id="PS00463">
    <property type="entry name" value="ZN2_CY6_FUNGAL_1"/>
    <property type="match status" value="1"/>
</dbReference>
<keyword evidence="3" id="KW-0804">Transcription</keyword>
<organism evidence="7 8">
    <name type="scientific">Ophiobolus disseminans</name>
    <dbReference type="NCBI Taxonomy" id="1469910"/>
    <lineage>
        <taxon>Eukaryota</taxon>
        <taxon>Fungi</taxon>
        <taxon>Dikarya</taxon>
        <taxon>Ascomycota</taxon>
        <taxon>Pezizomycotina</taxon>
        <taxon>Dothideomycetes</taxon>
        <taxon>Pleosporomycetidae</taxon>
        <taxon>Pleosporales</taxon>
        <taxon>Pleosporineae</taxon>
        <taxon>Phaeosphaeriaceae</taxon>
        <taxon>Ophiobolus</taxon>
    </lineage>
</organism>
<dbReference type="PROSITE" id="PS50048">
    <property type="entry name" value="ZN2_CY6_FUNGAL_2"/>
    <property type="match status" value="1"/>
</dbReference>
<proteinExistence type="predicted"/>
<dbReference type="Gene3D" id="4.10.240.10">
    <property type="entry name" value="Zn(2)-C6 fungal-type DNA-binding domain"/>
    <property type="match status" value="1"/>
</dbReference>
<keyword evidence="2" id="KW-0805">Transcription regulation</keyword>
<feature type="domain" description="Zn(2)-C6 fungal-type" evidence="6">
    <location>
        <begin position="19"/>
        <end position="50"/>
    </location>
</feature>
<keyword evidence="8" id="KW-1185">Reference proteome</keyword>
<dbReference type="SUPFAM" id="SSF57701">
    <property type="entry name" value="Zn2/Cys6 DNA-binding domain"/>
    <property type="match status" value="1"/>
</dbReference>
<dbReference type="PANTHER" id="PTHR47840:SF1">
    <property type="entry name" value="ZN(II)2CYS6 TRANSCRIPTION FACTOR (EUROFUNG)"/>
    <property type="match status" value="1"/>
</dbReference>
<keyword evidence="4" id="KW-0539">Nucleus</keyword>
<protein>
    <recommendedName>
        <fullName evidence="6">Zn(2)-C6 fungal-type domain-containing protein</fullName>
    </recommendedName>
</protein>
<feature type="region of interest" description="Disordered" evidence="5">
    <location>
        <begin position="627"/>
        <end position="686"/>
    </location>
</feature>
<dbReference type="GO" id="GO:0000981">
    <property type="term" value="F:DNA-binding transcription factor activity, RNA polymerase II-specific"/>
    <property type="evidence" value="ECO:0007669"/>
    <property type="project" value="InterPro"/>
</dbReference>
<accession>A0A6A7AG26</accession>
<feature type="region of interest" description="Disordered" evidence="5">
    <location>
        <begin position="87"/>
        <end position="113"/>
    </location>
</feature>
<dbReference type="InterPro" id="IPR001138">
    <property type="entry name" value="Zn2Cys6_DnaBD"/>
</dbReference>
<dbReference type="PANTHER" id="PTHR47840">
    <property type="entry name" value="ZN(II)2CYS6 TRANSCRIPTION FACTOR (EUROFUNG)-RELATED"/>
    <property type="match status" value="1"/>
</dbReference>
<dbReference type="CDD" id="cd12148">
    <property type="entry name" value="fungal_TF_MHR"/>
    <property type="match status" value="1"/>
</dbReference>
<dbReference type="Proteomes" id="UP000799424">
    <property type="component" value="Unassembled WGS sequence"/>
</dbReference>
<sequence length="801" mass="88748">MPKEESLPTRKKMRKGTHSCFECRRRKIRCIFQPDNPDVCSECFARGSRCIDQEHANPEVVVDHRKNLRERVSRLEALVDTLLDDKTVKSESRSQSISQTDTSSPKAPTLYTKDSFPPTPMTSEGSINFLPNNQRVPSNRGHHIPILSVFEDAMNDAEAQAKLRDPSRKSTILVPTASADDRYTLTNKHADDLGGDSPLQSAKREKAKQALIALLPPYDQLTKLLNTNSDWWQTWRRKCSGTSGPEQTLPQFAAHALTTGNIGAIGTVVLSVGICSSDESIDVNEYIETVDRWVLSDDEYAASLEGMECLILKSKWYADVGQPRRAWIAYRKGLMYAQLMGLHRKRTSSPAHESIWWALYHGDRFLSLLLGLPYGISDAHCDLSLPDMGTGEFVHPLNAITKVSQLAGRVIDRNQGIAEQSFAWALQLDQELEDLWKQLDPAWLDYSELLADADSNAAELRERLMGQICFHQIRVYLHLPFMLKSASNSRFTYSRTACLNGSREVLRLYQALRTGTVQPLYECKAIDFIGFTAAVLIQIGLLNFGITTETNDPKNVESDIRLIEISIDIFRRASSEKGGKVALQSAEVLEKMMSKFRGGSNDHEECDGASNFVIPYFGTISIKRGNKEVKRGPPIPAHNQTILPSRSPATSHSQYSPHSETKSPDLFSQPTQSLNLTPKTSISSNTNPASSAFTFAGANDPSPFATYNGFYNWDNLNAEDAAPTVEGVNAPLINDDSMGAFPLPTNNFSWQHMPMDIDQDWSWFLNDSQTQGAAGAAPAGPVPGATMPVDVFGANGFTGFG</sequence>
<evidence type="ECO:0000256" key="3">
    <source>
        <dbReference type="ARBA" id="ARBA00023163"/>
    </source>
</evidence>
<reference evidence="7" key="1">
    <citation type="journal article" date="2020" name="Stud. Mycol.">
        <title>101 Dothideomycetes genomes: a test case for predicting lifestyles and emergence of pathogens.</title>
        <authorList>
            <person name="Haridas S."/>
            <person name="Albert R."/>
            <person name="Binder M."/>
            <person name="Bloem J."/>
            <person name="Labutti K."/>
            <person name="Salamov A."/>
            <person name="Andreopoulos B."/>
            <person name="Baker S."/>
            <person name="Barry K."/>
            <person name="Bills G."/>
            <person name="Bluhm B."/>
            <person name="Cannon C."/>
            <person name="Castanera R."/>
            <person name="Culley D."/>
            <person name="Daum C."/>
            <person name="Ezra D."/>
            <person name="Gonzalez J."/>
            <person name="Henrissat B."/>
            <person name="Kuo A."/>
            <person name="Liang C."/>
            <person name="Lipzen A."/>
            <person name="Lutzoni F."/>
            <person name="Magnuson J."/>
            <person name="Mondo S."/>
            <person name="Nolan M."/>
            <person name="Ohm R."/>
            <person name="Pangilinan J."/>
            <person name="Park H.-J."/>
            <person name="Ramirez L."/>
            <person name="Alfaro M."/>
            <person name="Sun H."/>
            <person name="Tritt A."/>
            <person name="Yoshinaga Y."/>
            <person name="Zwiers L.-H."/>
            <person name="Turgeon B."/>
            <person name="Goodwin S."/>
            <person name="Spatafora J."/>
            <person name="Crous P."/>
            <person name="Grigoriev I."/>
        </authorList>
    </citation>
    <scope>NUCLEOTIDE SEQUENCE</scope>
    <source>
        <strain evidence="7">CBS 113818</strain>
    </source>
</reference>
<evidence type="ECO:0000256" key="1">
    <source>
        <dbReference type="ARBA" id="ARBA00022723"/>
    </source>
</evidence>
<dbReference type="EMBL" id="MU006217">
    <property type="protein sequence ID" value="KAF2832186.1"/>
    <property type="molecule type" value="Genomic_DNA"/>
</dbReference>
<dbReference type="InterPro" id="IPR036864">
    <property type="entry name" value="Zn2-C6_fun-type_DNA-bd_sf"/>
</dbReference>
<evidence type="ECO:0000259" key="6">
    <source>
        <dbReference type="PROSITE" id="PS50048"/>
    </source>
</evidence>
<dbReference type="GO" id="GO:0008270">
    <property type="term" value="F:zinc ion binding"/>
    <property type="evidence" value="ECO:0007669"/>
    <property type="project" value="InterPro"/>
</dbReference>
<feature type="compositionally biased region" description="Polar residues" evidence="5">
    <location>
        <begin position="638"/>
        <end position="658"/>
    </location>
</feature>
<dbReference type="SMART" id="SM00066">
    <property type="entry name" value="GAL4"/>
    <property type="match status" value="1"/>
</dbReference>
<dbReference type="SMART" id="SM00906">
    <property type="entry name" value="Fungal_trans"/>
    <property type="match status" value="1"/>
</dbReference>
<dbReference type="OrthoDB" id="6509908at2759"/>
<feature type="compositionally biased region" description="Polar residues" evidence="5">
    <location>
        <begin position="666"/>
        <end position="686"/>
    </location>
</feature>
<evidence type="ECO:0000313" key="7">
    <source>
        <dbReference type="EMBL" id="KAF2832186.1"/>
    </source>
</evidence>
<name>A0A6A7AG26_9PLEO</name>
<evidence type="ECO:0000256" key="2">
    <source>
        <dbReference type="ARBA" id="ARBA00023015"/>
    </source>
</evidence>
<dbReference type="GO" id="GO:0006351">
    <property type="term" value="P:DNA-templated transcription"/>
    <property type="evidence" value="ECO:0007669"/>
    <property type="project" value="InterPro"/>
</dbReference>
<dbReference type="InterPro" id="IPR007219">
    <property type="entry name" value="XnlR_reg_dom"/>
</dbReference>
<evidence type="ECO:0000256" key="5">
    <source>
        <dbReference type="SAM" id="MobiDB-lite"/>
    </source>
</evidence>
<keyword evidence="1" id="KW-0479">Metal-binding</keyword>
<evidence type="ECO:0000313" key="8">
    <source>
        <dbReference type="Proteomes" id="UP000799424"/>
    </source>
</evidence>
<dbReference type="AlphaFoldDB" id="A0A6A7AG26"/>
<dbReference type="GO" id="GO:0003677">
    <property type="term" value="F:DNA binding"/>
    <property type="evidence" value="ECO:0007669"/>
    <property type="project" value="InterPro"/>
</dbReference>
<evidence type="ECO:0000256" key="4">
    <source>
        <dbReference type="ARBA" id="ARBA00023242"/>
    </source>
</evidence>